<keyword evidence="2" id="KW-1185">Reference proteome</keyword>
<comment type="caution">
    <text evidence="1">The sequence shown here is derived from an EMBL/GenBank/DDBJ whole genome shotgun (WGS) entry which is preliminary data.</text>
</comment>
<dbReference type="EMBL" id="SJSN01000020">
    <property type="protein sequence ID" value="TCD00749.1"/>
    <property type="molecule type" value="Genomic_DNA"/>
</dbReference>
<dbReference type="AlphaFoldDB" id="A0A4R0NKQ5"/>
<name>A0A4R0NKQ5_9SPHI</name>
<reference evidence="1 2" key="1">
    <citation type="submission" date="2019-02" db="EMBL/GenBank/DDBJ databases">
        <title>Pedobacter sp. RP-3-11 sp. nov., isolated from Arctic soil.</title>
        <authorList>
            <person name="Dahal R.H."/>
        </authorList>
    </citation>
    <scope>NUCLEOTIDE SEQUENCE [LARGE SCALE GENOMIC DNA]</scope>
    <source>
        <strain evidence="1 2">RP-3-11</strain>
    </source>
</reference>
<dbReference type="Proteomes" id="UP000291485">
    <property type="component" value="Unassembled WGS sequence"/>
</dbReference>
<organism evidence="1 2">
    <name type="scientific">Pedobacter frigidisoli</name>
    <dbReference type="NCBI Taxonomy" id="2530455"/>
    <lineage>
        <taxon>Bacteria</taxon>
        <taxon>Pseudomonadati</taxon>
        <taxon>Bacteroidota</taxon>
        <taxon>Sphingobacteriia</taxon>
        <taxon>Sphingobacteriales</taxon>
        <taxon>Sphingobacteriaceae</taxon>
        <taxon>Pedobacter</taxon>
    </lineage>
</organism>
<evidence type="ECO:0000313" key="1">
    <source>
        <dbReference type="EMBL" id="TCD00749.1"/>
    </source>
</evidence>
<gene>
    <name evidence="1" type="ORF">EZ449_19815</name>
</gene>
<evidence type="ECO:0000313" key="2">
    <source>
        <dbReference type="Proteomes" id="UP000291485"/>
    </source>
</evidence>
<proteinExistence type="predicted"/>
<sequence length="71" mass="7800">MAASELASDYIFLSETLLVAQVSIGATAIGKAEASDKSIRFVSKIKTLEVFQRSSPGKLRKYIRTFETLIC</sequence>
<protein>
    <submittedName>
        <fullName evidence="1">Uncharacterized protein</fullName>
    </submittedName>
</protein>
<dbReference type="RefSeq" id="WP_131562193.1">
    <property type="nucleotide sequence ID" value="NZ_SJSN01000020.1"/>
</dbReference>
<accession>A0A4R0NKQ5</accession>